<evidence type="ECO:0000313" key="2">
    <source>
        <dbReference type="Proteomes" id="UP000216001"/>
    </source>
</evidence>
<dbReference type="AlphaFoldDB" id="A0A264VSI1"/>
<sequence>MLRPESKGNEILDTLTSSMLAGEMKLFPIDIARTKREIDKLDDPVLRLHLKGIMTILSGNDVDEGISLCERAIMLNPTDSLYWNNYVVTLRSAGLFKKHNEFIEMSSSKLICHPKLIGYELFMMGIFSLRADLINDVILNLEKMNLSIDDVGINDEDRRTAMLMWENSSLINQFRPMVDCLFDVVDHQYKGSISSFLKKDIDGTMTYVFRANLNCDQVADLNEQLFELLYDKNLLTSDCCIYIESEGLY</sequence>
<dbReference type="EMBL" id="NOWC01000013">
    <property type="protein sequence ID" value="OZS74252.1"/>
    <property type="molecule type" value="Genomic_DNA"/>
</dbReference>
<evidence type="ECO:0000313" key="1">
    <source>
        <dbReference type="EMBL" id="OZS74252.1"/>
    </source>
</evidence>
<evidence type="ECO:0008006" key="3">
    <source>
        <dbReference type="Google" id="ProtNLM"/>
    </source>
</evidence>
<protein>
    <recommendedName>
        <fullName evidence="3">Tetratricopeptide repeat protein</fullName>
    </recommendedName>
</protein>
<dbReference type="Proteomes" id="UP000216001">
    <property type="component" value="Unassembled WGS sequence"/>
</dbReference>
<organism evidence="1 2">
    <name type="scientific">Providencia rettgeri</name>
    <dbReference type="NCBI Taxonomy" id="587"/>
    <lineage>
        <taxon>Bacteria</taxon>
        <taxon>Pseudomonadati</taxon>
        <taxon>Pseudomonadota</taxon>
        <taxon>Gammaproteobacteria</taxon>
        <taxon>Enterobacterales</taxon>
        <taxon>Morganellaceae</taxon>
        <taxon>Providencia</taxon>
    </lineage>
</organism>
<comment type="caution">
    <text evidence="1">The sequence shown here is derived from an EMBL/GenBank/DDBJ whole genome shotgun (WGS) entry which is preliminary data.</text>
</comment>
<accession>A0A264VSI1</accession>
<gene>
    <name evidence="1" type="ORF">CHI95_11935</name>
</gene>
<dbReference type="RefSeq" id="WP_094961733.1">
    <property type="nucleotide sequence ID" value="NZ_JANGWI010000023.1"/>
</dbReference>
<proteinExistence type="predicted"/>
<name>A0A264VSI1_PRORE</name>
<reference evidence="1 2" key="1">
    <citation type="submission" date="2017-07" db="EMBL/GenBank/DDBJ databases">
        <title>blaIMP-27 on transferable plasmids in Proteus mirabilis and Providencia rettgeri.</title>
        <authorList>
            <person name="Potter R."/>
        </authorList>
    </citation>
    <scope>NUCLEOTIDE SEQUENCE [LARGE SCALE GENOMIC DNA]</scope>
    <source>
        <strain evidence="1 2">PR1</strain>
    </source>
</reference>